<dbReference type="PANTHER" id="PTHR43071">
    <property type="entry name" value="2-AMINO-4-HYDROXY-6-HYDROXYMETHYLDIHYDROPTERIDINE PYROPHOSPHOKINASE"/>
    <property type="match status" value="1"/>
</dbReference>
<evidence type="ECO:0000256" key="1">
    <source>
        <dbReference type="ARBA" id="ARBA00000198"/>
    </source>
</evidence>
<dbReference type="GO" id="GO:0016301">
    <property type="term" value="F:kinase activity"/>
    <property type="evidence" value="ECO:0007669"/>
    <property type="project" value="UniProtKB-KW"/>
</dbReference>
<dbReference type="NCBIfam" id="TIGR01498">
    <property type="entry name" value="folK"/>
    <property type="match status" value="1"/>
</dbReference>
<evidence type="ECO:0000256" key="4">
    <source>
        <dbReference type="ARBA" id="ARBA00022679"/>
    </source>
</evidence>
<dbReference type="GO" id="GO:0046654">
    <property type="term" value="P:tetrahydrofolate biosynthetic process"/>
    <property type="evidence" value="ECO:0007669"/>
    <property type="project" value="UniProtKB-UniPathway"/>
</dbReference>
<evidence type="ECO:0000313" key="13">
    <source>
        <dbReference type="Proteomes" id="UP000581087"/>
    </source>
</evidence>
<comment type="catalytic activity">
    <reaction evidence="1">
        <text>6-hydroxymethyl-7,8-dihydropterin + ATP = (7,8-dihydropterin-6-yl)methyl diphosphate + AMP + H(+)</text>
        <dbReference type="Rhea" id="RHEA:11412"/>
        <dbReference type="ChEBI" id="CHEBI:15378"/>
        <dbReference type="ChEBI" id="CHEBI:30616"/>
        <dbReference type="ChEBI" id="CHEBI:44841"/>
        <dbReference type="ChEBI" id="CHEBI:72950"/>
        <dbReference type="ChEBI" id="CHEBI:456215"/>
        <dbReference type="EC" id="2.7.6.3"/>
    </reaction>
</comment>
<keyword evidence="5" id="KW-0547">Nucleotide-binding</keyword>
<dbReference type="UniPathway" id="UPA00077">
    <property type="reaction ID" value="UER00155"/>
</dbReference>
<dbReference type="EMBL" id="JACCBI010000001">
    <property type="protein sequence ID" value="NYD68448.1"/>
    <property type="molecule type" value="Genomic_DNA"/>
</dbReference>
<reference evidence="10 13" key="2">
    <citation type="submission" date="2020-07" db="EMBL/GenBank/DDBJ databases">
        <title>Sequencing the genomes of 1000 actinobacteria strains.</title>
        <authorList>
            <person name="Klenk H.-P."/>
        </authorList>
    </citation>
    <scope>NUCLEOTIDE SEQUENCE [LARGE SCALE GENOMIC DNA]</scope>
    <source>
        <strain evidence="10 13">DSM 23870</strain>
    </source>
</reference>
<comment type="caution">
    <text evidence="11">The sequence shown here is derived from an EMBL/GenBank/DDBJ whole genome shotgun (WGS) entry which is preliminary data.</text>
</comment>
<keyword evidence="8" id="KW-0289">Folate biosynthesis</keyword>
<feature type="domain" description="7,8-dihydro-6-hydroxymethylpterin-pyrophosphokinase" evidence="9">
    <location>
        <begin position="15"/>
        <end position="147"/>
    </location>
</feature>
<dbReference type="EMBL" id="SDPM01000012">
    <property type="protein sequence ID" value="RXZ85190.1"/>
    <property type="molecule type" value="Genomic_DNA"/>
</dbReference>
<reference evidence="11 12" key="1">
    <citation type="submission" date="2019-01" db="EMBL/GenBank/DDBJ databases">
        <title>Agromyces.</title>
        <authorList>
            <person name="Li J."/>
        </authorList>
    </citation>
    <scope>NUCLEOTIDE SEQUENCE [LARGE SCALE GENOMIC DNA]</scope>
    <source>
        <strain evidence="11 12">DSM 23870</strain>
    </source>
</reference>
<accession>A0A4Q2M7T8</accession>
<keyword evidence="12" id="KW-1185">Reference proteome</keyword>
<evidence type="ECO:0000313" key="12">
    <source>
        <dbReference type="Proteomes" id="UP000292686"/>
    </source>
</evidence>
<evidence type="ECO:0000313" key="10">
    <source>
        <dbReference type="EMBL" id="NYD68448.1"/>
    </source>
</evidence>
<dbReference type="PANTHER" id="PTHR43071:SF1">
    <property type="entry name" value="2-AMINO-4-HYDROXY-6-HYDROXYMETHYLDIHYDROPTERIDINE PYROPHOSPHOKINASE"/>
    <property type="match status" value="1"/>
</dbReference>
<dbReference type="AlphaFoldDB" id="A0A4Q2M7T8"/>
<dbReference type="InterPro" id="IPR000550">
    <property type="entry name" value="Hppk"/>
</dbReference>
<dbReference type="RefSeq" id="WP_129177113.1">
    <property type="nucleotide sequence ID" value="NZ_JACCBI010000001.1"/>
</dbReference>
<proteinExistence type="predicted"/>
<dbReference type="OrthoDB" id="9808041at2"/>
<dbReference type="GO" id="GO:0046656">
    <property type="term" value="P:folic acid biosynthetic process"/>
    <property type="evidence" value="ECO:0007669"/>
    <property type="project" value="UniProtKB-KW"/>
</dbReference>
<keyword evidence="7" id="KW-0067">ATP-binding</keyword>
<evidence type="ECO:0000259" key="9">
    <source>
        <dbReference type="Pfam" id="PF01288"/>
    </source>
</evidence>
<dbReference type="GO" id="GO:0005524">
    <property type="term" value="F:ATP binding"/>
    <property type="evidence" value="ECO:0007669"/>
    <property type="project" value="UniProtKB-KW"/>
</dbReference>
<evidence type="ECO:0000256" key="2">
    <source>
        <dbReference type="ARBA" id="ARBA00005051"/>
    </source>
</evidence>
<dbReference type="Proteomes" id="UP000292686">
    <property type="component" value="Unassembled WGS sequence"/>
</dbReference>
<dbReference type="Gene3D" id="3.30.70.560">
    <property type="entry name" value="7,8-Dihydro-6-hydroxymethylpterin-pyrophosphokinase HPPK"/>
    <property type="match status" value="1"/>
</dbReference>
<evidence type="ECO:0000256" key="5">
    <source>
        <dbReference type="ARBA" id="ARBA00022741"/>
    </source>
</evidence>
<organism evidence="11 12">
    <name type="scientific">Agromyces atrinae</name>
    <dbReference type="NCBI Taxonomy" id="592376"/>
    <lineage>
        <taxon>Bacteria</taxon>
        <taxon>Bacillati</taxon>
        <taxon>Actinomycetota</taxon>
        <taxon>Actinomycetes</taxon>
        <taxon>Micrococcales</taxon>
        <taxon>Microbacteriaceae</taxon>
        <taxon>Agromyces</taxon>
    </lineage>
</organism>
<evidence type="ECO:0000256" key="7">
    <source>
        <dbReference type="ARBA" id="ARBA00022840"/>
    </source>
</evidence>
<evidence type="ECO:0000256" key="6">
    <source>
        <dbReference type="ARBA" id="ARBA00022777"/>
    </source>
</evidence>
<dbReference type="CDD" id="cd00483">
    <property type="entry name" value="HPPK"/>
    <property type="match status" value="1"/>
</dbReference>
<keyword evidence="6 11" id="KW-0418">Kinase</keyword>
<evidence type="ECO:0000256" key="3">
    <source>
        <dbReference type="ARBA" id="ARBA00013253"/>
    </source>
</evidence>
<dbReference type="SUPFAM" id="SSF55083">
    <property type="entry name" value="6-hydroxymethyl-7,8-dihydropterin pyrophosphokinase, HPPK"/>
    <property type="match status" value="1"/>
</dbReference>
<comment type="pathway">
    <text evidence="2">Cofactor biosynthesis; tetrahydrofolate biosynthesis; 2-amino-4-hydroxy-6-hydroxymethyl-7,8-dihydropteridine diphosphate from 7,8-dihydroneopterin triphosphate: step 4/4.</text>
</comment>
<evidence type="ECO:0000313" key="11">
    <source>
        <dbReference type="EMBL" id="RXZ85190.1"/>
    </source>
</evidence>
<dbReference type="Proteomes" id="UP000581087">
    <property type="component" value="Unassembled WGS sequence"/>
</dbReference>
<dbReference type="GO" id="GO:0003848">
    <property type="term" value="F:2-amino-4-hydroxy-6-hydroxymethyldihydropteridine diphosphokinase activity"/>
    <property type="evidence" value="ECO:0007669"/>
    <property type="project" value="UniProtKB-EC"/>
</dbReference>
<dbReference type="EC" id="2.7.6.3" evidence="3"/>
<sequence length="181" mass="20025">MALFRSSREAGEHVIVALGSNQGDREGTLGRAIADIDALRELRVRAISPYYETPAIKIDGVDREAPRYLNAVIAAQTTLSPHALLDALNTIERGHGRVRDEVWGDRTLDLDIIVYGSLEMRDETLTIPHPRAWERAFVLQPWLDIEPGAVLPGYGPISAVRALATDEVRLYVDDESDGDEP</sequence>
<gene>
    <name evidence="11" type="primary">folK</name>
    <name evidence="10" type="ORF">BJ972_002967</name>
    <name evidence="11" type="ORF">ESP50_16845</name>
</gene>
<name>A0A4Q2M7T8_9MICO</name>
<dbReference type="InterPro" id="IPR035907">
    <property type="entry name" value="Hppk_sf"/>
</dbReference>
<dbReference type="Pfam" id="PF01288">
    <property type="entry name" value="HPPK"/>
    <property type="match status" value="1"/>
</dbReference>
<keyword evidence="4 11" id="KW-0808">Transferase</keyword>
<protein>
    <recommendedName>
        <fullName evidence="3">2-amino-4-hydroxy-6-hydroxymethyldihydropteridine diphosphokinase</fullName>
        <ecNumber evidence="3">2.7.6.3</ecNumber>
    </recommendedName>
</protein>
<evidence type="ECO:0000256" key="8">
    <source>
        <dbReference type="ARBA" id="ARBA00022909"/>
    </source>
</evidence>